<keyword evidence="10" id="KW-0812">Transmembrane</keyword>
<keyword evidence="4" id="KW-0732">Signal</keyword>
<dbReference type="SUPFAM" id="SSF69000">
    <property type="entry name" value="FAD-dependent thiol oxidase"/>
    <property type="match status" value="1"/>
</dbReference>
<dbReference type="InterPro" id="IPR036774">
    <property type="entry name" value="ERV/ALR_sulphydryl_oxid_sf"/>
</dbReference>
<feature type="transmembrane region" description="Helical" evidence="10">
    <location>
        <begin position="591"/>
        <end position="608"/>
    </location>
</feature>
<dbReference type="InterPro" id="IPR017905">
    <property type="entry name" value="ERV/ALR_sulphydryl_oxidase"/>
</dbReference>
<dbReference type="PROSITE" id="PS51352">
    <property type="entry name" value="THIOREDOXIN_2"/>
    <property type="match status" value="1"/>
</dbReference>
<evidence type="ECO:0000256" key="1">
    <source>
        <dbReference type="ARBA" id="ARBA00001974"/>
    </source>
</evidence>
<dbReference type="GO" id="GO:0016971">
    <property type="term" value="F:flavin-dependent sulfhydryl oxidase activity"/>
    <property type="evidence" value="ECO:0007669"/>
    <property type="project" value="InterPro"/>
</dbReference>
<evidence type="ECO:0000259" key="11">
    <source>
        <dbReference type="PROSITE" id="PS51324"/>
    </source>
</evidence>
<dbReference type="InterPro" id="IPR042568">
    <property type="entry name" value="QSOX_FAD-bd_sf"/>
</dbReference>
<dbReference type="Proteomes" id="UP000711488">
    <property type="component" value="Unassembled WGS sequence"/>
</dbReference>
<evidence type="ECO:0000259" key="12">
    <source>
        <dbReference type="PROSITE" id="PS51352"/>
    </source>
</evidence>
<reference evidence="13" key="1">
    <citation type="submission" date="2014-08" db="EMBL/GenBank/DDBJ databases">
        <authorList>
            <person name="Murali S."/>
            <person name="Richards S."/>
            <person name="Bandaranaike D."/>
            <person name="Bellair M."/>
            <person name="Blankenburg K."/>
            <person name="Chao H."/>
            <person name="Dinh H."/>
            <person name="Doddapaneni H."/>
            <person name="Dugan-Rocha S."/>
            <person name="Elkadiri S."/>
            <person name="Gnanaolivu R."/>
            <person name="Hughes D."/>
            <person name="Lee S."/>
            <person name="Li M."/>
            <person name="Ming W."/>
            <person name="Munidasa M."/>
            <person name="Muniz J."/>
            <person name="Nguyen L."/>
            <person name="Osuji N."/>
            <person name="Pu L.-L."/>
            <person name="Puazo M."/>
            <person name="Skinner E."/>
            <person name="Qu C."/>
            <person name="Quiroz J."/>
            <person name="Raj R."/>
            <person name="Weissenberger G."/>
            <person name="Xin Y."/>
            <person name="Zou X."/>
            <person name="Han Y."/>
            <person name="Worley K."/>
            <person name="Muzny D."/>
            <person name="Gibbs R."/>
        </authorList>
    </citation>
    <scope>NUCLEOTIDE SEQUENCE</scope>
    <source>
        <strain evidence="13">HAZT.00-mixed</strain>
        <tissue evidence="13">Whole organism</tissue>
    </source>
</reference>
<gene>
    <name evidence="13" type="ORF">HAZT_HAZT000420</name>
</gene>
<name>A0A6A0H4D0_HYAAZ</name>
<keyword evidence="5 10" id="KW-0274">FAD</keyword>
<dbReference type="Gene3D" id="1.20.120.1960">
    <property type="entry name" value="QSOX sulfhydryl oxidase domain"/>
    <property type="match status" value="1"/>
</dbReference>
<evidence type="ECO:0000256" key="8">
    <source>
        <dbReference type="ARBA" id="ARBA00023180"/>
    </source>
</evidence>
<evidence type="ECO:0000313" key="13">
    <source>
        <dbReference type="EMBL" id="KAA0197143.1"/>
    </source>
</evidence>
<dbReference type="PROSITE" id="PS51324">
    <property type="entry name" value="ERV_ALR"/>
    <property type="match status" value="1"/>
</dbReference>
<keyword evidence="3 10" id="KW-0285">Flavoprotein</keyword>
<dbReference type="Gene3D" id="1.20.120.310">
    <property type="entry name" value="ERV/ALR sulfhydryl oxidase domain"/>
    <property type="match status" value="1"/>
</dbReference>
<comment type="catalytic activity">
    <reaction evidence="9 10">
        <text>2 R'C(R)SH + O2 = R'C(R)S-S(R)CR' + H2O2</text>
        <dbReference type="Rhea" id="RHEA:17357"/>
        <dbReference type="ChEBI" id="CHEBI:15379"/>
        <dbReference type="ChEBI" id="CHEBI:16240"/>
        <dbReference type="ChEBI" id="CHEBI:16520"/>
        <dbReference type="ChEBI" id="CHEBI:17412"/>
        <dbReference type="EC" id="1.8.3.2"/>
    </reaction>
</comment>
<dbReference type="PANTHER" id="PTHR22897">
    <property type="entry name" value="QUIESCIN Q6-RELATED SULFHYDRYL OXIDASE"/>
    <property type="match status" value="1"/>
</dbReference>
<dbReference type="InterPro" id="IPR013766">
    <property type="entry name" value="Thioredoxin_domain"/>
</dbReference>
<feature type="domain" description="Thioredoxin" evidence="12">
    <location>
        <begin position="1"/>
        <end position="134"/>
    </location>
</feature>
<keyword evidence="7" id="KW-1015">Disulfide bond</keyword>
<organism evidence="13">
    <name type="scientific">Hyalella azteca</name>
    <name type="common">Amphipod</name>
    <dbReference type="NCBI Taxonomy" id="294128"/>
    <lineage>
        <taxon>Eukaryota</taxon>
        <taxon>Metazoa</taxon>
        <taxon>Ecdysozoa</taxon>
        <taxon>Arthropoda</taxon>
        <taxon>Crustacea</taxon>
        <taxon>Multicrustacea</taxon>
        <taxon>Malacostraca</taxon>
        <taxon>Eumalacostraca</taxon>
        <taxon>Peracarida</taxon>
        <taxon>Amphipoda</taxon>
        <taxon>Senticaudata</taxon>
        <taxon>Talitrida</taxon>
        <taxon>Talitroidea</taxon>
        <taxon>Hyalellidae</taxon>
        <taxon>Hyalella</taxon>
    </lineage>
</organism>
<dbReference type="EMBL" id="JQDR03008433">
    <property type="protein sequence ID" value="KAA0197143.1"/>
    <property type="molecule type" value="Genomic_DNA"/>
</dbReference>
<keyword evidence="10" id="KW-1133">Transmembrane helix</keyword>
<sequence length="626" mass="70216">MCLLLAADRTTKSLYNETDLVTVLDLNNFYETLLGKDHAWLVQFYSSYCGHCIAFAPQFKIFAKNISDWDHTVKLAVLNCADEANTGLCRQYEVFSYPTLSFLPRNLSKGDVGVQLQTERTVPSLRAGLVQYLAAQQAAGNGSASWVNLQPFSGSEQELLSSAGLDVSDGVVFVGREGYAQQLIMDLGHFRNDIILQMMKRDAGFLKDMELPPESALPVVVLVHRTQQPRVIEKNFTSLQEIIDEVIEALGLDVQKLPSKKLHVEVNDGLVKPSSDKPTIFLVDVENAVGIALRQEVALHRIISGERLAALKNFLSVLTKYLPARPKVHAFLSDLNKSIGAYENSMTYDEYSAAMQRAEQHGMLPPQQAWIGCRGSQPHLRGFPCGLWTTFHLLLSSAASIVPRDPTPDPLETLSAIHGFVKYFFSCSECSQHFQEMYIEDAAASVESLDAAVLWLWKAHNKVNKRTAGTQSEDPLVPKVQYPPRSSCPQCWTRPGSRESFRPLRVLQYLNAVYSKDALSLKGISRASRMQDLDKVYMGKNTQDSRLLIDQRDFDASFGGDANVVKVVDDDAQSESKESIFRSLSEISTCMLLYSITTLTVGLLYLLYRMRQRIRRKKFIEMYKNP</sequence>
<evidence type="ECO:0000256" key="7">
    <source>
        <dbReference type="ARBA" id="ARBA00023157"/>
    </source>
</evidence>
<accession>A0A6A0H4D0</accession>
<evidence type="ECO:0000256" key="9">
    <source>
        <dbReference type="ARBA" id="ARBA00048864"/>
    </source>
</evidence>
<feature type="domain" description="ERV/ALR sulfhydryl oxidase" evidence="11">
    <location>
        <begin position="376"/>
        <end position="482"/>
    </location>
</feature>
<comment type="cofactor">
    <cofactor evidence="1 10">
        <name>FAD</name>
        <dbReference type="ChEBI" id="CHEBI:57692"/>
    </cofactor>
</comment>
<dbReference type="SUPFAM" id="SSF52833">
    <property type="entry name" value="Thioredoxin-like"/>
    <property type="match status" value="1"/>
</dbReference>
<dbReference type="PANTHER" id="PTHR22897:SF8">
    <property type="entry name" value="SULFHYDRYL OXIDASE"/>
    <property type="match status" value="1"/>
</dbReference>
<dbReference type="InterPro" id="IPR039798">
    <property type="entry name" value="Sulfhydryl_oxidase"/>
</dbReference>
<dbReference type="GO" id="GO:0005615">
    <property type="term" value="C:extracellular space"/>
    <property type="evidence" value="ECO:0007669"/>
    <property type="project" value="TreeGrafter"/>
</dbReference>
<keyword evidence="8" id="KW-0325">Glycoprotein</keyword>
<dbReference type="Pfam" id="PF04777">
    <property type="entry name" value="Evr1_Alr"/>
    <property type="match status" value="1"/>
</dbReference>
<dbReference type="GO" id="GO:0000139">
    <property type="term" value="C:Golgi membrane"/>
    <property type="evidence" value="ECO:0007669"/>
    <property type="project" value="TreeGrafter"/>
</dbReference>
<evidence type="ECO:0000256" key="4">
    <source>
        <dbReference type="ARBA" id="ARBA00022729"/>
    </source>
</evidence>
<evidence type="ECO:0000256" key="6">
    <source>
        <dbReference type="ARBA" id="ARBA00023002"/>
    </source>
</evidence>
<reference evidence="13" key="3">
    <citation type="submission" date="2019-06" db="EMBL/GenBank/DDBJ databases">
        <authorList>
            <person name="Poynton C."/>
            <person name="Hasenbein S."/>
            <person name="Benoit J.B."/>
            <person name="Sepulveda M.S."/>
            <person name="Poelchau M.F."/>
            <person name="Murali S.C."/>
            <person name="Chen S."/>
            <person name="Glastad K.M."/>
            <person name="Werren J.H."/>
            <person name="Vineis J.H."/>
            <person name="Bowen J.L."/>
            <person name="Friedrich M."/>
            <person name="Jones J."/>
            <person name="Robertson H.M."/>
            <person name="Feyereisen R."/>
            <person name="Mechler-Hickson A."/>
            <person name="Mathers N."/>
            <person name="Lee C.E."/>
            <person name="Colbourne J.K."/>
            <person name="Biales A."/>
            <person name="Johnston J.S."/>
            <person name="Wellborn G.A."/>
            <person name="Rosendale A.J."/>
            <person name="Cridge A.G."/>
            <person name="Munoz-Torres M.C."/>
            <person name="Bain P.A."/>
            <person name="Manny A.R."/>
            <person name="Major K.M."/>
            <person name="Lambert F.N."/>
            <person name="Vulpe C.D."/>
            <person name="Tuck P."/>
            <person name="Blalock B.J."/>
            <person name="Lin Y.-Y."/>
            <person name="Smith M.E."/>
            <person name="Ochoa-Acuna H."/>
            <person name="Chen M.-J.M."/>
            <person name="Childers C.P."/>
            <person name="Qu J."/>
            <person name="Dugan S."/>
            <person name="Lee S.L."/>
            <person name="Chao H."/>
            <person name="Dinh H."/>
            <person name="Han Y."/>
            <person name="Doddapaneni H."/>
            <person name="Worley K.C."/>
            <person name="Muzny D.M."/>
            <person name="Gibbs R.A."/>
            <person name="Richards S."/>
        </authorList>
    </citation>
    <scope>NUCLEOTIDE SEQUENCE</scope>
    <source>
        <strain evidence="13">HAZT.00-mixed</strain>
        <tissue evidence="13">Whole organism</tissue>
    </source>
</reference>
<keyword evidence="10" id="KW-0472">Membrane</keyword>
<comment type="similarity">
    <text evidence="2">Belongs to the quiescin-sulfhydryl oxidase (QSOX) family.</text>
</comment>
<evidence type="ECO:0000256" key="10">
    <source>
        <dbReference type="RuleBase" id="RU371123"/>
    </source>
</evidence>
<dbReference type="GO" id="GO:0003756">
    <property type="term" value="F:protein disulfide isomerase activity"/>
    <property type="evidence" value="ECO:0007669"/>
    <property type="project" value="TreeGrafter"/>
</dbReference>
<dbReference type="InterPro" id="IPR040986">
    <property type="entry name" value="QSOX_FAD-bd_dom"/>
</dbReference>
<dbReference type="Gene3D" id="3.40.30.10">
    <property type="entry name" value="Glutaredoxin"/>
    <property type="match status" value="1"/>
</dbReference>
<evidence type="ECO:0000256" key="5">
    <source>
        <dbReference type="ARBA" id="ARBA00022827"/>
    </source>
</evidence>
<reference evidence="13" key="2">
    <citation type="journal article" date="2018" name="Environ. Sci. Technol.">
        <title>The Toxicogenome of Hyalella azteca: A Model for Sediment Ecotoxicology and Evolutionary Toxicology.</title>
        <authorList>
            <person name="Poynton H.C."/>
            <person name="Hasenbein S."/>
            <person name="Benoit J.B."/>
            <person name="Sepulveda M.S."/>
            <person name="Poelchau M.F."/>
            <person name="Hughes D.S.T."/>
            <person name="Murali S.C."/>
            <person name="Chen S."/>
            <person name="Glastad K.M."/>
            <person name="Goodisman M.A.D."/>
            <person name="Werren J.H."/>
            <person name="Vineis J.H."/>
            <person name="Bowen J.L."/>
            <person name="Friedrich M."/>
            <person name="Jones J."/>
            <person name="Robertson H.M."/>
            <person name="Feyereisen R."/>
            <person name="Mechler-Hickson A."/>
            <person name="Mathers N."/>
            <person name="Lee C.E."/>
            <person name="Colbourne J.K."/>
            <person name="Biales A."/>
            <person name="Johnston J.S."/>
            <person name="Wellborn G.A."/>
            <person name="Rosendale A.J."/>
            <person name="Cridge A.G."/>
            <person name="Munoz-Torres M.C."/>
            <person name="Bain P.A."/>
            <person name="Manny A.R."/>
            <person name="Major K.M."/>
            <person name="Lambert F.N."/>
            <person name="Vulpe C.D."/>
            <person name="Tuck P."/>
            <person name="Blalock B.J."/>
            <person name="Lin Y.Y."/>
            <person name="Smith M.E."/>
            <person name="Ochoa-Acuna H."/>
            <person name="Chen M.M."/>
            <person name="Childers C.P."/>
            <person name="Qu J."/>
            <person name="Dugan S."/>
            <person name="Lee S.L."/>
            <person name="Chao H."/>
            <person name="Dinh H."/>
            <person name="Han Y."/>
            <person name="Doddapaneni H."/>
            <person name="Worley K.C."/>
            <person name="Muzny D.M."/>
            <person name="Gibbs R.A."/>
            <person name="Richards S."/>
        </authorList>
    </citation>
    <scope>NUCLEOTIDE SEQUENCE</scope>
    <source>
        <strain evidence="13">HAZT.00-mixed</strain>
        <tissue evidence="13">Whole organism</tissue>
    </source>
</reference>
<keyword evidence="6 10" id="KW-0560">Oxidoreductase</keyword>
<dbReference type="Pfam" id="PF00085">
    <property type="entry name" value="Thioredoxin"/>
    <property type="match status" value="1"/>
</dbReference>
<dbReference type="OrthoDB" id="59470at2759"/>
<comment type="caution">
    <text evidence="13">The sequence shown here is derived from an EMBL/GenBank/DDBJ whole genome shotgun (WGS) entry which is preliminary data.</text>
</comment>
<evidence type="ECO:0000256" key="2">
    <source>
        <dbReference type="ARBA" id="ARBA00006041"/>
    </source>
</evidence>
<dbReference type="InterPro" id="IPR036249">
    <property type="entry name" value="Thioredoxin-like_sf"/>
</dbReference>
<dbReference type="EC" id="1.8.3.2" evidence="10"/>
<proteinExistence type="inferred from homology"/>
<protein>
    <recommendedName>
        <fullName evidence="10">Sulfhydryl oxidase</fullName>
        <ecNumber evidence="10">1.8.3.2</ecNumber>
    </recommendedName>
</protein>
<dbReference type="Pfam" id="PF18371">
    <property type="entry name" value="FAD_SOX"/>
    <property type="match status" value="1"/>
</dbReference>
<dbReference type="AlphaFoldDB" id="A0A6A0H4D0"/>
<evidence type="ECO:0000256" key="3">
    <source>
        <dbReference type="ARBA" id="ARBA00022630"/>
    </source>
</evidence>
<dbReference type="GO" id="GO:0006457">
    <property type="term" value="P:protein folding"/>
    <property type="evidence" value="ECO:0007669"/>
    <property type="project" value="TreeGrafter"/>
</dbReference>